<evidence type="ECO:0000313" key="3">
    <source>
        <dbReference type="Proteomes" id="UP001306950"/>
    </source>
</evidence>
<dbReference type="RefSeq" id="WP_331848990.1">
    <property type="nucleotide sequence ID" value="NZ_JAZHPZ010000019.1"/>
</dbReference>
<name>A0ABU7VYN3_9BACL</name>
<reference evidence="2 3" key="1">
    <citation type="submission" date="2024-02" db="EMBL/GenBank/DDBJ databases">
        <title>A nitrogen-fixing paenibacillus bacterium.</title>
        <authorList>
            <person name="Zhang W.L."/>
            <person name="Chen S.F."/>
        </authorList>
    </citation>
    <scope>NUCLEOTIDE SEQUENCE [LARGE SCALE GENOMIC DNA]</scope>
    <source>
        <strain evidence="2 3">M1</strain>
    </source>
</reference>
<feature type="domain" description="SHOCT" evidence="1">
    <location>
        <begin position="59"/>
        <end position="85"/>
    </location>
</feature>
<accession>A0ABU7VYN3</accession>
<dbReference type="Pfam" id="PF09851">
    <property type="entry name" value="SHOCT"/>
    <property type="match status" value="1"/>
</dbReference>
<comment type="caution">
    <text evidence="2">The sequence shown here is derived from an EMBL/GenBank/DDBJ whole genome shotgun (WGS) entry which is preliminary data.</text>
</comment>
<evidence type="ECO:0000259" key="1">
    <source>
        <dbReference type="Pfam" id="PF09851"/>
    </source>
</evidence>
<organism evidence="2 3">
    <name type="scientific">Paenibacillus haidiansis</name>
    <dbReference type="NCBI Taxonomy" id="1574488"/>
    <lineage>
        <taxon>Bacteria</taxon>
        <taxon>Bacillati</taxon>
        <taxon>Bacillota</taxon>
        <taxon>Bacilli</taxon>
        <taxon>Bacillales</taxon>
        <taxon>Paenibacillaceae</taxon>
        <taxon>Paenibacillus</taxon>
    </lineage>
</organism>
<gene>
    <name evidence="2" type="ORF">V3851_24030</name>
</gene>
<dbReference type="EMBL" id="JAZHPZ010000019">
    <property type="protein sequence ID" value="MEF2968870.1"/>
    <property type="molecule type" value="Genomic_DNA"/>
</dbReference>
<keyword evidence="3" id="KW-1185">Reference proteome</keyword>
<dbReference type="Proteomes" id="UP001306950">
    <property type="component" value="Unassembled WGS sequence"/>
</dbReference>
<proteinExistence type="predicted"/>
<protein>
    <submittedName>
        <fullName evidence="2">SHOCT domain-containing protein</fullName>
    </submittedName>
</protein>
<evidence type="ECO:0000313" key="2">
    <source>
        <dbReference type="EMBL" id="MEF2968870.1"/>
    </source>
</evidence>
<dbReference type="InterPro" id="IPR018649">
    <property type="entry name" value="SHOCT"/>
</dbReference>
<sequence>MVKRLTKTNDYLFDENTIVINNNKHYEDLKRIEQLIYKLQNEPAPVAPTNQSGEDAFTKLEKLAQLKEQGIISAEEFEAKKKEILSQV</sequence>